<evidence type="ECO:0000313" key="2">
    <source>
        <dbReference type="Proteomes" id="UP000000486"/>
    </source>
</evidence>
<accession>A0A0E0USE1</accession>
<reference evidence="1 2" key="1">
    <citation type="journal article" date="2011" name="J. Bacteriol.">
        <title>Genome sequence of the nonpathogenic Listeria monocytogenes serovar 4a strain M7.</title>
        <authorList>
            <person name="Chen J."/>
            <person name="Xia Y."/>
            <person name="Cheng C."/>
            <person name="Fang C."/>
            <person name="Shan Y."/>
            <person name="Jin G."/>
            <person name="Fang W."/>
        </authorList>
    </citation>
    <scope>NUCLEOTIDE SEQUENCE [LARGE SCALE GENOMIC DNA]</scope>
    <source>
        <strain evidence="1 2">M7</strain>
    </source>
</reference>
<evidence type="ECO:0000313" key="1">
    <source>
        <dbReference type="EMBL" id="AEH91342.1"/>
    </source>
</evidence>
<dbReference type="Proteomes" id="UP000000486">
    <property type="component" value="Chromosome"/>
</dbReference>
<name>A0A0E0USE1_LISMM</name>
<dbReference type="HOGENOM" id="CLU_1466511_0_0_9"/>
<dbReference type="PROSITE" id="PS51257">
    <property type="entry name" value="PROKAR_LIPOPROTEIN"/>
    <property type="match status" value="1"/>
</dbReference>
<gene>
    <name evidence="1" type="ordered locus">LMM7_0336</name>
</gene>
<organism evidence="1 2">
    <name type="scientific">Listeria monocytogenes serotype 4a (strain M7)</name>
    <dbReference type="NCBI Taxonomy" id="1030009"/>
    <lineage>
        <taxon>Bacteria</taxon>
        <taxon>Bacillati</taxon>
        <taxon>Bacillota</taxon>
        <taxon>Bacilli</taxon>
        <taxon>Bacillales</taxon>
        <taxon>Listeriaceae</taxon>
        <taxon>Listeria</taxon>
    </lineage>
</organism>
<dbReference type="EMBL" id="CP002816">
    <property type="protein sequence ID" value="AEH91342.1"/>
    <property type="molecule type" value="Genomic_DNA"/>
</dbReference>
<proteinExistence type="predicted"/>
<dbReference type="AlphaFoldDB" id="A0A0E0USE1"/>
<dbReference type="PATRIC" id="fig|1030009.3.peg.328"/>
<dbReference type="KEGG" id="lmq:LMM7_0336"/>
<sequence length="183" mass="20885">MSKKLVSIIFLGMLLLLAGCGKAVVDSKYTGKWKLESVSIGASDGTDMKDTDESNMMSHDLEMNAAGNVKELYIYDEFVLTNSYKIKQKNGNEYQYDGPVTSKKVYGYETESEKENVQKALKALEAQDVIKIMKSEQKGNEYHLDTKAEREYEFSMELENENLILKKVDKKENAMVKETYKKN</sequence>
<dbReference type="RefSeq" id="WP_012582030.1">
    <property type="nucleotide sequence ID" value="NC_017537.1"/>
</dbReference>
<protein>
    <submittedName>
        <fullName evidence="1">Putative secreted, lysin rich protein putative extracellular solute-binding protein</fullName>
    </submittedName>
</protein>